<organism evidence="1 2">
    <name type="scientific">Hypoxylon rubiginosum</name>
    <dbReference type="NCBI Taxonomy" id="110542"/>
    <lineage>
        <taxon>Eukaryota</taxon>
        <taxon>Fungi</taxon>
        <taxon>Dikarya</taxon>
        <taxon>Ascomycota</taxon>
        <taxon>Pezizomycotina</taxon>
        <taxon>Sordariomycetes</taxon>
        <taxon>Xylariomycetidae</taxon>
        <taxon>Xylariales</taxon>
        <taxon>Hypoxylaceae</taxon>
        <taxon>Hypoxylon</taxon>
    </lineage>
</organism>
<gene>
    <name evidence="1" type="ORF">F4821DRAFT_264565</name>
</gene>
<comment type="caution">
    <text evidence="1">The sequence shown here is derived from an EMBL/GenBank/DDBJ whole genome shotgun (WGS) entry which is preliminary data.</text>
</comment>
<dbReference type="EMBL" id="MU394386">
    <property type="protein sequence ID" value="KAI6081776.1"/>
    <property type="molecule type" value="Genomic_DNA"/>
</dbReference>
<evidence type="ECO:0000313" key="1">
    <source>
        <dbReference type="EMBL" id="KAI6081776.1"/>
    </source>
</evidence>
<accession>A0ACC0CN40</accession>
<dbReference type="Proteomes" id="UP001497680">
    <property type="component" value="Unassembled WGS sequence"/>
</dbReference>
<protein>
    <submittedName>
        <fullName evidence="1">Uncharacterized protein</fullName>
    </submittedName>
</protein>
<proteinExistence type="predicted"/>
<evidence type="ECO:0000313" key="2">
    <source>
        <dbReference type="Proteomes" id="UP001497680"/>
    </source>
</evidence>
<name>A0ACC0CN40_9PEZI</name>
<reference evidence="1 2" key="1">
    <citation type="journal article" date="2022" name="New Phytol.">
        <title>Ecological generalism drives hyperdiversity of secondary metabolite gene clusters in xylarialean endophytes.</title>
        <authorList>
            <person name="Franco M.E.E."/>
            <person name="Wisecaver J.H."/>
            <person name="Arnold A.E."/>
            <person name="Ju Y.M."/>
            <person name="Slot J.C."/>
            <person name="Ahrendt S."/>
            <person name="Moore L.P."/>
            <person name="Eastman K.E."/>
            <person name="Scott K."/>
            <person name="Konkel Z."/>
            <person name="Mondo S.J."/>
            <person name="Kuo A."/>
            <person name="Hayes R.D."/>
            <person name="Haridas S."/>
            <person name="Andreopoulos B."/>
            <person name="Riley R."/>
            <person name="LaButti K."/>
            <person name="Pangilinan J."/>
            <person name="Lipzen A."/>
            <person name="Amirebrahimi M."/>
            <person name="Yan J."/>
            <person name="Adam C."/>
            <person name="Keymanesh K."/>
            <person name="Ng V."/>
            <person name="Louie K."/>
            <person name="Northen T."/>
            <person name="Drula E."/>
            <person name="Henrissat B."/>
            <person name="Hsieh H.M."/>
            <person name="Youens-Clark K."/>
            <person name="Lutzoni F."/>
            <person name="Miadlikowska J."/>
            <person name="Eastwood D.C."/>
            <person name="Hamelin R.C."/>
            <person name="Grigoriev I.V."/>
            <person name="U'Ren J.M."/>
        </authorList>
    </citation>
    <scope>NUCLEOTIDE SEQUENCE [LARGE SCALE GENOMIC DNA]</scope>
    <source>
        <strain evidence="1 2">ER1909</strain>
    </source>
</reference>
<keyword evidence="2" id="KW-1185">Reference proteome</keyword>
<sequence length="262" mass="29014">MSIPNGVSTTTNAEQSSSAVRYFEVCVNAGEHKVNLGEINISSVTTDDQLFDEIWKAYRGLRGSTWQASLRSWFLKPYDVSFVFFGVLRRHSVGIYRKPLDIPPKKEVDEGRYHYHECPMEVLPPIPGNIFLHYLSHAKRKAVSKNSPSYHNDSTFLDRLPKKLGRSIFTEDAAVPGQSISYGWGIHIIERTSKSALYLTIGLVAIISAAICLATFALTWWASGLDKAIGLGQYAGMVLGLLDAAVYCALQAYCTSLTQGKT</sequence>